<dbReference type="GO" id="GO:0044010">
    <property type="term" value="P:single-species biofilm formation"/>
    <property type="evidence" value="ECO:0007669"/>
    <property type="project" value="InterPro"/>
</dbReference>
<dbReference type="Gene3D" id="3.30.2310.40">
    <property type="match status" value="1"/>
</dbReference>
<evidence type="ECO:0008006" key="3">
    <source>
        <dbReference type="Google" id="ProtNLM"/>
    </source>
</evidence>
<accession>A0A7J0BX64</accession>
<organism evidence="1 2">
    <name type="scientific">Desulfovibrio psychrotolerans</name>
    <dbReference type="NCBI Taxonomy" id="415242"/>
    <lineage>
        <taxon>Bacteria</taxon>
        <taxon>Pseudomonadati</taxon>
        <taxon>Thermodesulfobacteriota</taxon>
        <taxon>Desulfovibrionia</taxon>
        <taxon>Desulfovibrionales</taxon>
        <taxon>Desulfovibrionaceae</taxon>
        <taxon>Desulfovibrio</taxon>
    </lineage>
</organism>
<name>A0A7J0BX64_9BACT</name>
<sequence>MSVYDLETVKDIVRNGPKGVIFSTKEKTTFACKRLGISKLEMFEILLELEPKHFFKSMADKYIEGDSLDVYHYDHENIPLYIKFKIKTINGENLIVTSMHKR</sequence>
<dbReference type="GO" id="GO:0009372">
    <property type="term" value="P:quorum sensing"/>
    <property type="evidence" value="ECO:0007669"/>
    <property type="project" value="InterPro"/>
</dbReference>
<keyword evidence="2" id="KW-1185">Reference proteome</keyword>
<comment type="caution">
    <text evidence="1">The sequence shown here is derived from an EMBL/GenBank/DDBJ whole genome shotgun (WGS) entry which is preliminary data.</text>
</comment>
<dbReference type="EMBL" id="BLVP01000036">
    <property type="protein sequence ID" value="GFM38288.1"/>
    <property type="molecule type" value="Genomic_DNA"/>
</dbReference>
<dbReference type="RefSeq" id="WP_174410909.1">
    <property type="nucleotide sequence ID" value="NZ_BLVP01000036.1"/>
</dbReference>
<dbReference type="InterPro" id="IPR038493">
    <property type="entry name" value="MqsR_sf"/>
</dbReference>
<protein>
    <recommendedName>
        <fullName evidence="3">Type II toxin-antitoxin system MqsR family toxin</fullName>
    </recommendedName>
</protein>
<dbReference type="AlphaFoldDB" id="A0A7J0BX64"/>
<reference evidence="1 2" key="1">
    <citation type="submission" date="2020-05" db="EMBL/GenBank/DDBJ databases">
        <title>Draft genome sequence of Desulfovibrio psychrotolerans JS1T.</title>
        <authorList>
            <person name="Ueno A."/>
            <person name="Tamazawa S."/>
            <person name="Tamamura S."/>
            <person name="Murakami T."/>
            <person name="Kiyama T."/>
            <person name="Inomata H."/>
            <person name="Amano Y."/>
            <person name="Miyakawa K."/>
            <person name="Tamaki H."/>
            <person name="Naganuma T."/>
            <person name="Kaneko K."/>
        </authorList>
    </citation>
    <scope>NUCLEOTIDE SEQUENCE [LARGE SCALE GENOMIC DNA]</scope>
    <source>
        <strain evidence="1 2">JS1</strain>
    </source>
</reference>
<dbReference type="GO" id="GO:0017148">
    <property type="term" value="P:negative regulation of translation"/>
    <property type="evidence" value="ECO:0007669"/>
    <property type="project" value="InterPro"/>
</dbReference>
<proteinExistence type="predicted"/>
<dbReference type="Proteomes" id="UP000503820">
    <property type="component" value="Unassembled WGS sequence"/>
</dbReference>
<gene>
    <name evidence="1" type="ORF">DSM19430T_29720</name>
</gene>
<evidence type="ECO:0000313" key="1">
    <source>
        <dbReference type="EMBL" id="GFM38288.1"/>
    </source>
</evidence>
<evidence type="ECO:0000313" key="2">
    <source>
        <dbReference type="Proteomes" id="UP000503820"/>
    </source>
</evidence>
<dbReference type="Pfam" id="PF15723">
    <property type="entry name" value="MqsR_toxin"/>
    <property type="match status" value="1"/>
</dbReference>
<dbReference type="InterPro" id="IPR031451">
    <property type="entry name" value="MqsR_toxin"/>
</dbReference>